<keyword evidence="4 7" id="KW-0732">Signal</keyword>
<dbReference type="InterPro" id="IPR045175">
    <property type="entry name" value="M28_fam"/>
</dbReference>
<organism evidence="9 10">
    <name type="scientific">Luteitalea pratensis</name>
    <dbReference type="NCBI Taxonomy" id="1855912"/>
    <lineage>
        <taxon>Bacteria</taxon>
        <taxon>Pseudomonadati</taxon>
        <taxon>Acidobacteriota</taxon>
        <taxon>Vicinamibacteria</taxon>
        <taxon>Vicinamibacterales</taxon>
        <taxon>Vicinamibacteraceae</taxon>
        <taxon>Luteitalea</taxon>
    </lineage>
</organism>
<evidence type="ECO:0000256" key="7">
    <source>
        <dbReference type="SAM" id="SignalP"/>
    </source>
</evidence>
<dbReference type="Pfam" id="PF04389">
    <property type="entry name" value="Peptidase_M28"/>
    <property type="match status" value="1"/>
</dbReference>
<keyword evidence="6" id="KW-0862">Zinc</keyword>
<dbReference type="Gene3D" id="3.40.630.10">
    <property type="entry name" value="Zn peptidases"/>
    <property type="match status" value="1"/>
</dbReference>
<feature type="signal peptide" evidence="7">
    <location>
        <begin position="1"/>
        <end position="33"/>
    </location>
</feature>
<evidence type="ECO:0000313" key="9">
    <source>
        <dbReference type="EMBL" id="AMY12328.1"/>
    </source>
</evidence>
<dbReference type="SUPFAM" id="SSF52025">
    <property type="entry name" value="PA domain"/>
    <property type="match status" value="1"/>
</dbReference>
<keyword evidence="5 9" id="KW-0378">Hydrolase</keyword>
<reference evidence="10" key="2">
    <citation type="submission" date="2016-04" db="EMBL/GenBank/DDBJ databases">
        <title>First Complete Genome Sequence of a Subdivision 6 Acidobacterium.</title>
        <authorList>
            <person name="Huang S."/>
            <person name="Vieira S."/>
            <person name="Bunk B."/>
            <person name="Riedel T."/>
            <person name="Sproeer C."/>
            <person name="Overmann J."/>
        </authorList>
    </citation>
    <scope>NUCLEOTIDE SEQUENCE [LARGE SCALE GENOMIC DNA]</scope>
    <source>
        <strain evidence="10">DSM 100886 HEG_-6_39</strain>
    </source>
</reference>
<dbReference type="GO" id="GO:0046872">
    <property type="term" value="F:metal ion binding"/>
    <property type="evidence" value="ECO:0007669"/>
    <property type="project" value="UniProtKB-KW"/>
</dbReference>
<evidence type="ECO:0000256" key="5">
    <source>
        <dbReference type="ARBA" id="ARBA00022801"/>
    </source>
</evidence>
<gene>
    <name evidence="9" type="ORF">LuPra_05601</name>
</gene>
<dbReference type="Proteomes" id="UP000076079">
    <property type="component" value="Chromosome"/>
</dbReference>
<keyword evidence="1 9" id="KW-0031">Aminopeptidase</keyword>
<dbReference type="GO" id="GO:0004177">
    <property type="term" value="F:aminopeptidase activity"/>
    <property type="evidence" value="ECO:0007669"/>
    <property type="project" value="UniProtKB-KW"/>
</dbReference>
<dbReference type="KEGG" id="abac:LuPra_05601"/>
<dbReference type="InterPro" id="IPR046450">
    <property type="entry name" value="PA_dom_sf"/>
</dbReference>
<dbReference type="RefSeq" id="WP_110173793.1">
    <property type="nucleotide sequence ID" value="NZ_CP015136.1"/>
</dbReference>
<dbReference type="InterPro" id="IPR007484">
    <property type="entry name" value="Peptidase_M28"/>
</dbReference>
<evidence type="ECO:0000256" key="4">
    <source>
        <dbReference type="ARBA" id="ARBA00022729"/>
    </source>
</evidence>
<keyword evidence="3" id="KW-0479">Metal-binding</keyword>
<protein>
    <submittedName>
        <fullName evidence="9">Aminopeptidase S</fullName>
        <ecNumber evidence="9">3.4.11.24</ecNumber>
    </submittedName>
</protein>
<keyword evidence="2" id="KW-0645">Protease</keyword>
<feature type="domain" description="Peptidase M28" evidence="8">
    <location>
        <begin position="312"/>
        <end position="529"/>
    </location>
</feature>
<dbReference type="GO" id="GO:0008235">
    <property type="term" value="F:metalloexopeptidase activity"/>
    <property type="evidence" value="ECO:0007669"/>
    <property type="project" value="InterPro"/>
</dbReference>
<dbReference type="GO" id="GO:0006508">
    <property type="term" value="P:proteolysis"/>
    <property type="evidence" value="ECO:0007669"/>
    <property type="project" value="UniProtKB-KW"/>
</dbReference>
<dbReference type="Gene3D" id="3.50.30.30">
    <property type="match status" value="1"/>
</dbReference>
<accession>A0A143PVV8</accession>
<dbReference type="STRING" id="1855912.LuPra_05601"/>
<dbReference type="EC" id="3.4.11.24" evidence="9"/>
<feature type="chain" id="PRO_5007512067" evidence="7">
    <location>
        <begin position="34"/>
        <end position="563"/>
    </location>
</feature>
<evidence type="ECO:0000256" key="1">
    <source>
        <dbReference type="ARBA" id="ARBA00022438"/>
    </source>
</evidence>
<evidence type="ECO:0000256" key="2">
    <source>
        <dbReference type="ARBA" id="ARBA00022670"/>
    </source>
</evidence>
<dbReference type="AlphaFoldDB" id="A0A143PVV8"/>
<evidence type="ECO:0000256" key="6">
    <source>
        <dbReference type="ARBA" id="ARBA00022833"/>
    </source>
</evidence>
<reference evidence="9 10" key="1">
    <citation type="journal article" date="2016" name="Genome Announc.">
        <title>First Complete Genome Sequence of a Subdivision 6 Acidobacterium Strain.</title>
        <authorList>
            <person name="Huang S."/>
            <person name="Vieira S."/>
            <person name="Bunk B."/>
            <person name="Riedel T."/>
            <person name="Sproer C."/>
            <person name="Overmann J."/>
        </authorList>
    </citation>
    <scope>NUCLEOTIDE SEQUENCE [LARGE SCALE GENOMIC DNA]</scope>
    <source>
        <strain evidence="10">DSM 100886 HEG_-6_39</strain>
    </source>
</reference>
<dbReference type="PANTHER" id="PTHR12147">
    <property type="entry name" value="METALLOPEPTIDASE M28 FAMILY MEMBER"/>
    <property type="match status" value="1"/>
</dbReference>
<dbReference type="SUPFAM" id="SSF53187">
    <property type="entry name" value="Zn-dependent exopeptidases"/>
    <property type="match status" value="1"/>
</dbReference>
<keyword evidence="10" id="KW-1185">Reference proteome</keyword>
<proteinExistence type="predicted"/>
<evidence type="ECO:0000313" key="10">
    <source>
        <dbReference type="Proteomes" id="UP000076079"/>
    </source>
</evidence>
<dbReference type="PATRIC" id="fig|1813736.3.peg.5888"/>
<dbReference type="PANTHER" id="PTHR12147:SF56">
    <property type="entry name" value="AMINOPEPTIDASE YDR415C-RELATED"/>
    <property type="match status" value="1"/>
</dbReference>
<dbReference type="OrthoDB" id="233977at2"/>
<dbReference type="EMBL" id="CP015136">
    <property type="protein sequence ID" value="AMY12328.1"/>
    <property type="molecule type" value="Genomic_DNA"/>
</dbReference>
<sequence length="563" mass="59802" precursor="true">MFRVIAWRTAAAAASVVAVMVLAPLALRPAAQAPAASGLDLASVSAARIVAHATLLADDLYEGRAPGSRGGDLAARYIATQFALLGLEPGAKDGTWYQPVPIVEATVDRDATTLEARGSGGTRAFTMGKDLSLLASVDAASVSLDAEVVFVGHGIVAPEFDWNDYAGADVKGKVVMAMVNDPPATPTEPALFGGKALTYYGRWTYKYEEALRQGAAGAILIHTDASATYPFGVVLSTTVGEQVFVPSAPGTPALQLKAWLTEDASTALAAIGGHDLAALRKRALTRGARAVPLGVTVSLRVQQKTVRKTSPNVIAKFPGQRTDEAIVFSSHYDHMGRRETSDGSDGIWNGARDNASGVAALLELARTYAAASVRPGRTVYFLAPTAEERGLLGSEYFAQHAPFPIDRIAANLNMDSMNVYGSSSTFVLLGADRTDAFGLVEEVARQQKRAPGVDEHPERGYFFRSDHFPLAKAGVPAFSLTLGDASGFRGPRAAKAREISEAYNATRYHQPSDEISPDWDWTGAVEDTQLLAELGWRIAALPRMPAYKPGDQFAQPRAKKGAN</sequence>
<name>A0A143PVV8_LUTPR</name>
<evidence type="ECO:0000256" key="3">
    <source>
        <dbReference type="ARBA" id="ARBA00022723"/>
    </source>
</evidence>
<evidence type="ECO:0000259" key="8">
    <source>
        <dbReference type="Pfam" id="PF04389"/>
    </source>
</evidence>